<dbReference type="STRING" id="5627.A0A1C7LZC7"/>
<evidence type="ECO:0000313" key="4">
    <source>
        <dbReference type="Proteomes" id="UP000092993"/>
    </source>
</evidence>
<comment type="caution">
    <text evidence="3">The sequence shown here is derived from an EMBL/GenBank/DDBJ whole genome shotgun (WGS) entry which is preliminary data.</text>
</comment>
<dbReference type="Proteomes" id="UP000092993">
    <property type="component" value="Unassembled WGS sequence"/>
</dbReference>
<dbReference type="InterPro" id="IPR010730">
    <property type="entry name" value="HET"/>
</dbReference>
<evidence type="ECO:0000259" key="1">
    <source>
        <dbReference type="Pfam" id="PF06985"/>
    </source>
</evidence>
<feature type="domain" description="DUF8212" evidence="2">
    <location>
        <begin position="278"/>
        <end position="303"/>
    </location>
</feature>
<protein>
    <submittedName>
        <fullName evidence="3">Uncharacterized protein</fullName>
    </submittedName>
</protein>
<keyword evidence="4" id="KW-1185">Reference proteome</keyword>
<reference evidence="3 4" key="1">
    <citation type="submission" date="2016-03" db="EMBL/GenBank/DDBJ databases">
        <title>Whole genome sequencing of Grifola frondosa 9006-11.</title>
        <authorList>
            <person name="Min B."/>
            <person name="Park H."/>
            <person name="Kim J.-G."/>
            <person name="Cho H."/>
            <person name="Oh Y.-L."/>
            <person name="Kong W.-S."/>
            <person name="Choi I.-G."/>
        </authorList>
    </citation>
    <scope>NUCLEOTIDE SEQUENCE [LARGE SCALE GENOMIC DNA]</scope>
    <source>
        <strain evidence="3 4">9006-11</strain>
    </source>
</reference>
<feature type="domain" description="Heterokaryon incompatibility" evidence="1">
    <location>
        <begin position="80"/>
        <end position="168"/>
    </location>
</feature>
<dbReference type="PANTHER" id="PTHR10622:SF10">
    <property type="entry name" value="HET DOMAIN-CONTAINING PROTEIN"/>
    <property type="match status" value="1"/>
</dbReference>
<proteinExistence type="predicted"/>
<dbReference type="EMBL" id="LUGG01000014">
    <property type="protein sequence ID" value="OBZ70012.1"/>
    <property type="molecule type" value="Genomic_DNA"/>
</dbReference>
<dbReference type="PANTHER" id="PTHR10622">
    <property type="entry name" value="HET DOMAIN-CONTAINING PROTEIN"/>
    <property type="match status" value="1"/>
</dbReference>
<organism evidence="3 4">
    <name type="scientific">Grifola frondosa</name>
    <name type="common">Maitake</name>
    <name type="synonym">Polyporus frondosus</name>
    <dbReference type="NCBI Taxonomy" id="5627"/>
    <lineage>
        <taxon>Eukaryota</taxon>
        <taxon>Fungi</taxon>
        <taxon>Dikarya</taxon>
        <taxon>Basidiomycota</taxon>
        <taxon>Agaricomycotina</taxon>
        <taxon>Agaricomycetes</taxon>
        <taxon>Polyporales</taxon>
        <taxon>Grifolaceae</taxon>
        <taxon>Grifola</taxon>
    </lineage>
</organism>
<evidence type="ECO:0000259" key="2">
    <source>
        <dbReference type="Pfam" id="PF26640"/>
    </source>
</evidence>
<evidence type="ECO:0000313" key="3">
    <source>
        <dbReference type="EMBL" id="OBZ70012.1"/>
    </source>
</evidence>
<accession>A0A1C7LZC7</accession>
<dbReference type="Pfam" id="PF06985">
    <property type="entry name" value="HET"/>
    <property type="match status" value="1"/>
</dbReference>
<gene>
    <name evidence="3" type="ORF">A0H81_09932</name>
</gene>
<dbReference type="InterPro" id="IPR058525">
    <property type="entry name" value="DUF8212"/>
</dbReference>
<dbReference type="AlphaFoldDB" id="A0A1C7LZC7"/>
<name>A0A1C7LZC7_GRIFR</name>
<sequence length="697" mass="80247">MGTNIDANDHDSVIQRSPVFSEIPQILLACSYRPIILHTLLRLYLHSRSSAAIQFHFMRLLHTETLTLTEFLDADHAPPYAILSHRWREGEVLFHHIHNLAEAEKEQGFSKLKKCCEKALEEHFDWVWIDTCCIDKTSTPKVSESINSMFSWYRKSEVCYAYLDDVEESPTSSAEENFRRSEWFRRGWTLQELIAPKQVVFFKKDWSEFGTRKSLVDEINDITLVDRDVLLGLPVQVSIAQRMLWASYRRTTRVEDMAYCLLGIFDVHMPTIYGEGKRAFIRLQHEIMHSTTDHSIFAWHNWKTDGDIQDILAPEPSRFKYIIRPMPHKDFAKIFGMAWYSPEYTVTNHGIRLRLPMKESTIPNGECEYTIVLACGHRDLDLVGLKVRPARGTTNQYCRVGLVDIHNLDPESFTMKDLYLVHHSHSRTLDVRPDLSITLLPVHPPLRYIPRQVSPPRRWEVGSSGELSMTIANGRAGSYYSVVVLQQENEHRTEKIGAVFKMTTILRMQSGYSITVKPWNQSLDHRGSILGHVPTSELKARVQDQLINAQFSSYKHYISVPHFIANIFFHEDEAWKIREIPEVMDFKTMPAEDLWRTYFEKVRIHAIQSGDVGADEDIPVFRYGDVEVRTEDFLSVTAHFKAAVKSAAASGNLPPIADLVEEARNKLIVDVDEVATRRRVRSTADSPNSTALVTPRP</sequence>
<dbReference type="OrthoDB" id="5122891at2759"/>
<dbReference type="Pfam" id="PF26640">
    <property type="entry name" value="DUF8212"/>
    <property type="match status" value="1"/>
</dbReference>